<sequence length="354" mass="37343">MKTRVCRLYGQNDLRIETEDIAAPGADEVLIGIAAGGICGSDMHYLSDGGIGTIRVREPIILGHEASGRVLATGDDVAGLSADDAVAINPSRPCGHCTYCAKGLRMHCLNMRFSGSAMLMPHQQGLFRDRVIVDAKQCSKLPQSADLGAVACAEPLAVCLHAGKMAGDMAGKRVLVTGAGPIGLLCLAVALRTGASDVVVTDLHDATLSVATEMGATGVINVAKAPTEMERYFEEKGHFDIAFECSAAAPAIKTAIAALRPRGILVQVGVAGDTPMPVNAMVAKEIRVQGTHRFDEEFAQAVDAIVTGRINVTPIITKRYPLEQAQEAFRMASDRSRAVKVHLTFDDSHAASRG</sequence>
<evidence type="ECO:0000256" key="2">
    <source>
        <dbReference type="ARBA" id="ARBA00008072"/>
    </source>
</evidence>
<dbReference type="PANTHER" id="PTHR43161:SF9">
    <property type="entry name" value="SORBITOL DEHYDROGENASE"/>
    <property type="match status" value="1"/>
</dbReference>
<evidence type="ECO:0000256" key="4">
    <source>
        <dbReference type="ARBA" id="ARBA00022833"/>
    </source>
</evidence>
<dbReference type="Gene3D" id="3.40.50.720">
    <property type="entry name" value="NAD(P)-binding Rossmann-like Domain"/>
    <property type="match status" value="1"/>
</dbReference>
<dbReference type="Proteomes" id="UP001255416">
    <property type="component" value="Unassembled WGS sequence"/>
</dbReference>
<dbReference type="Pfam" id="PF00107">
    <property type="entry name" value="ADH_zinc_N"/>
    <property type="match status" value="1"/>
</dbReference>
<dbReference type="InterPro" id="IPR036291">
    <property type="entry name" value="NAD(P)-bd_dom_sf"/>
</dbReference>
<dbReference type="SUPFAM" id="SSF51735">
    <property type="entry name" value="NAD(P)-binding Rossmann-fold domains"/>
    <property type="match status" value="1"/>
</dbReference>
<evidence type="ECO:0000256" key="3">
    <source>
        <dbReference type="ARBA" id="ARBA00022723"/>
    </source>
</evidence>
<dbReference type="CDD" id="cd08232">
    <property type="entry name" value="idonate-5-DH"/>
    <property type="match status" value="1"/>
</dbReference>
<dbReference type="InterPro" id="IPR002328">
    <property type="entry name" value="ADH_Zn_CS"/>
</dbReference>
<comment type="caution">
    <text evidence="8">The sequence shown here is derived from an EMBL/GenBank/DDBJ whole genome shotgun (WGS) entry which is preliminary data.</text>
</comment>
<gene>
    <name evidence="8" type="ORF">QO231_03395</name>
</gene>
<keyword evidence="9" id="KW-1185">Reference proteome</keyword>
<comment type="similarity">
    <text evidence="2 6">Belongs to the zinc-containing alcohol dehydrogenase family.</text>
</comment>
<evidence type="ECO:0000256" key="6">
    <source>
        <dbReference type="RuleBase" id="RU361277"/>
    </source>
</evidence>
<keyword evidence="4 6" id="KW-0862">Zinc</keyword>
<evidence type="ECO:0000313" key="8">
    <source>
        <dbReference type="EMBL" id="MDU9002898.1"/>
    </source>
</evidence>
<name>A0ABU3V9Q4_9RHOB</name>
<keyword evidence="3 6" id="KW-0479">Metal-binding</keyword>
<dbReference type="PANTHER" id="PTHR43161">
    <property type="entry name" value="SORBITOL DEHYDROGENASE"/>
    <property type="match status" value="1"/>
</dbReference>
<dbReference type="RefSeq" id="WP_316773361.1">
    <property type="nucleotide sequence ID" value="NZ_JASMWN010000002.1"/>
</dbReference>
<accession>A0ABU3V9Q4</accession>
<dbReference type="Pfam" id="PF08240">
    <property type="entry name" value="ADH_N"/>
    <property type="match status" value="1"/>
</dbReference>
<evidence type="ECO:0000256" key="5">
    <source>
        <dbReference type="ARBA" id="ARBA00023002"/>
    </source>
</evidence>
<proteinExistence type="inferred from homology"/>
<dbReference type="Gene3D" id="3.90.180.10">
    <property type="entry name" value="Medium-chain alcohol dehydrogenases, catalytic domain"/>
    <property type="match status" value="1"/>
</dbReference>
<evidence type="ECO:0000313" key="9">
    <source>
        <dbReference type="Proteomes" id="UP001255416"/>
    </source>
</evidence>
<dbReference type="SUPFAM" id="SSF50129">
    <property type="entry name" value="GroES-like"/>
    <property type="match status" value="1"/>
</dbReference>
<reference evidence="9" key="1">
    <citation type="submission" date="2023-05" db="EMBL/GenBank/DDBJ databases">
        <title>Sedimentitalea sp. nov. JM2-8.</title>
        <authorList>
            <person name="Huang J."/>
        </authorList>
    </citation>
    <scope>NUCLEOTIDE SEQUENCE [LARGE SCALE GENOMIC DNA]</scope>
    <source>
        <strain evidence="9">KHS03</strain>
    </source>
</reference>
<protein>
    <submittedName>
        <fullName evidence="8">L-idonate 5-dehydrogenase</fullName>
    </submittedName>
</protein>
<organism evidence="8 9">
    <name type="scientific">Sedimentitalea todarodis</name>
    <dbReference type="NCBI Taxonomy" id="1631240"/>
    <lineage>
        <taxon>Bacteria</taxon>
        <taxon>Pseudomonadati</taxon>
        <taxon>Pseudomonadota</taxon>
        <taxon>Alphaproteobacteria</taxon>
        <taxon>Rhodobacterales</taxon>
        <taxon>Paracoccaceae</taxon>
        <taxon>Sedimentitalea</taxon>
    </lineage>
</organism>
<keyword evidence="5" id="KW-0560">Oxidoreductase</keyword>
<dbReference type="EMBL" id="JASMWN010000002">
    <property type="protein sequence ID" value="MDU9002898.1"/>
    <property type="molecule type" value="Genomic_DNA"/>
</dbReference>
<evidence type="ECO:0000259" key="7">
    <source>
        <dbReference type="SMART" id="SM00829"/>
    </source>
</evidence>
<comment type="cofactor">
    <cofactor evidence="1 6">
        <name>Zn(2+)</name>
        <dbReference type="ChEBI" id="CHEBI:29105"/>
    </cofactor>
</comment>
<dbReference type="SMART" id="SM00829">
    <property type="entry name" value="PKS_ER"/>
    <property type="match status" value="1"/>
</dbReference>
<dbReference type="InterPro" id="IPR011032">
    <property type="entry name" value="GroES-like_sf"/>
</dbReference>
<dbReference type="PROSITE" id="PS00059">
    <property type="entry name" value="ADH_ZINC"/>
    <property type="match status" value="1"/>
</dbReference>
<evidence type="ECO:0000256" key="1">
    <source>
        <dbReference type="ARBA" id="ARBA00001947"/>
    </source>
</evidence>
<dbReference type="InterPro" id="IPR020843">
    <property type="entry name" value="ER"/>
</dbReference>
<feature type="domain" description="Enoyl reductase (ER)" evidence="7">
    <location>
        <begin position="10"/>
        <end position="343"/>
    </location>
</feature>
<dbReference type="InterPro" id="IPR013154">
    <property type="entry name" value="ADH-like_N"/>
</dbReference>
<dbReference type="InterPro" id="IPR013149">
    <property type="entry name" value="ADH-like_C"/>
</dbReference>